<keyword evidence="1" id="KW-1133">Transmembrane helix</keyword>
<accession>A0A1M4UAH6</accession>
<dbReference type="PANTHER" id="PTHR12558">
    <property type="entry name" value="CELL DIVISION CYCLE 16,23,27"/>
    <property type="match status" value="1"/>
</dbReference>
<dbReference type="SMART" id="SM00028">
    <property type="entry name" value="TPR"/>
    <property type="match status" value="6"/>
</dbReference>
<keyword evidence="1" id="KW-0812">Transmembrane</keyword>
<dbReference type="EMBL" id="FQUU01000002">
    <property type="protein sequence ID" value="SHE53648.1"/>
    <property type="molecule type" value="Genomic_DNA"/>
</dbReference>
<dbReference type="Proteomes" id="UP000184048">
    <property type="component" value="Unassembled WGS sequence"/>
</dbReference>
<evidence type="ECO:0000313" key="2">
    <source>
        <dbReference type="EMBL" id="SHE53648.1"/>
    </source>
</evidence>
<dbReference type="InterPro" id="IPR019734">
    <property type="entry name" value="TPR_rpt"/>
</dbReference>
<dbReference type="STRING" id="1121884.SAMN02745131_00581"/>
<dbReference type="RefSeq" id="WP_072833737.1">
    <property type="nucleotide sequence ID" value="NZ_FQUU01000002.1"/>
</dbReference>
<evidence type="ECO:0000313" key="3">
    <source>
        <dbReference type="Proteomes" id="UP000184048"/>
    </source>
</evidence>
<organism evidence="2 3">
    <name type="scientific">Flavisolibacter ginsengisoli DSM 18119</name>
    <dbReference type="NCBI Taxonomy" id="1121884"/>
    <lineage>
        <taxon>Bacteria</taxon>
        <taxon>Pseudomonadati</taxon>
        <taxon>Bacteroidota</taxon>
        <taxon>Chitinophagia</taxon>
        <taxon>Chitinophagales</taxon>
        <taxon>Chitinophagaceae</taxon>
        <taxon>Flavisolibacter</taxon>
    </lineage>
</organism>
<dbReference type="AlphaFoldDB" id="A0A1M4UAH6"/>
<dbReference type="OrthoDB" id="5477158at2"/>
<dbReference type="Gene3D" id="1.25.40.10">
    <property type="entry name" value="Tetratricopeptide repeat domain"/>
    <property type="match status" value="3"/>
</dbReference>
<reference evidence="2 3" key="1">
    <citation type="submission" date="2016-11" db="EMBL/GenBank/DDBJ databases">
        <authorList>
            <person name="Jaros S."/>
            <person name="Januszkiewicz K."/>
            <person name="Wedrychowicz H."/>
        </authorList>
    </citation>
    <scope>NUCLEOTIDE SEQUENCE [LARGE SCALE GENOMIC DNA]</scope>
    <source>
        <strain evidence="2 3">DSM 18119</strain>
    </source>
</reference>
<protein>
    <submittedName>
        <fullName evidence="2">Uncharacterized protein</fullName>
    </submittedName>
</protein>
<keyword evidence="1" id="KW-0472">Membrane</keyword>
<evidence type="ECO:0000256" key="1">
    <source>
        <dbReference type="SAM" id="Phobius"/>
    </source>
</evidence>
<keyword evidence="3" id="KW-1185">Reference proteome</keyword>
<sequence>MHKKFTYILLLLFFGGMTSFIVIRYHLRLKDNEVAFYPLQERKGSAALLPEWATTKTNGDKLIRIVRETPTDIKSTLALAALYIQEARVTGNYTYYDGAATKYIGDVLTMDPRNFQALVLKAILQLSQHHFSDALETASQAQKINPYNAYVYGIMVDGNVEMGNYPAAVEYSDKMMSIRPDIRSYARVSYLREIHGDNPGAIEAMKMAVEAGGYGDEGTEWSRIQLARLYENTGEIRSAEMQYDIALNERPGYGYAIAGLGHIAMASKNYVKAIRYYESADSTLNDIALKEQLAELYSLTSQPGKAKYMINAIIEQLNLGAKEGQASVNHHADKELAYVYLLKNEPAKAIEHAMKEYSRRPDNIDVNEAVAWAYYKNGDIQNALSFLSTALRTNCRNPVLLLRAGIIYAKAGDRVKSANFLKQGLQNNPNLDPLLKKEAIEALKMQ</sequence>
<proteinExistence type="predicted"/>
<feature type="transmembrane region" description="Helical" evidence="1">
    <location>
        <begin position="7"/>
        <end position="27"/>
    </location>
</feature>
<dbReference type="PANTHER" id="PTHR12558:SF13">
    <property type="entry name" value="CELL DIVISION CYCLE PROTEIN 27 HOMOLOG"/>
    <property type="match status" value="1"/>
</dbReference>
<dbReference type="SUPFAM" id="SSF48452">
    <property type="entry name" value="TPR-like"/>
    <property type="match status" value="2"/>
</dbReference>
<dbReference type="InterPro" id="IPR011990">
    <property type="entry name" value="TPR-like_helical_dom_sf"/>
</dbReference>
<gene>
    <name evidence="2" type="ORF">SAMN02745131_00581</name>
</gene>
<name>A0A1M4UAH6_9BACT</name>